<reference evidence="2" key="1">
    <citation type="submission" date="2022-02" db="EMBL/GenBank/DDBJ databases">
        <title>Vibrio sp. nov, a new bacterium isolated from seawater.</title>
        <authorList>
            <person name="Yuan Y."/>
        </authorList>
    </citation>
    <scope>NUCLEOTIDE SEQUENCE</scope>
    <source>
        <strain evidence="2">ZSDZ65</strain>
    </source>
</reference>
<evidence type="ECO:0000313" key="3">
    <source>
        <dbReference type="Proteomes" id="UP001155587"/>
    </source>
</evidence>
<organism evidence="2 3">
    <name type="scientific">Vibrio qingdaonensis</name>
    <dbReference type="NCBI Taxonomy" id="2829491"/>
    <lineage>
        <taxon>Bacteria</taxon>
        <taxon>Pseudomonadati</taxon>
        <taxon>Pseudomonadota</taxon>
        <taxon>Gammaproteobacteria</taxon>
        <taxon>Vibrionales</taxon>
        <taxon>Vibrionaceae</taxon>
        <taxon>Vibrio</taxon>
    </lineage>
</organism>
<proteinExistence type="predicted"/>
<keyword evidence="1" id="KW-0175">Coiled coil</keyword>
<dbReference type="RefSeq" id="WP_265677292.1">
    <property type="nucleotide sequence ID" value="NZ_JAKRRY010000045.1"/>
</dbReference>
<keyword evidence="3" id="KW-1185">Reference proteome</keyword>
<accession>A0A9X3HYW1</accession>
<comment type="caution">
    <text evidence="2">The sequence shown here is derived from an EMBL/GenBank/DDBJ whole genome shotgun (WGS) entry which is preliminary data.</text>
</comment>
<evidence type="ECO:0000313" key="2">
    <source>
        <dbReference type="EMBL" id="MCW8348698.1"/>
    </source>
</evidence>
<dbReference type="AlphaFoldDB" id="A0A9X3HYW1"/>
<protein>
    <recommendedName>
        <fullName evidence="4">DUF1845 domain-containing protein</fullName>
    </recommendedName>
</protein>
<gene>
    <name evidence="2" type="ORF">MD535_22170</name>
</gene>
<sequence length="171" mass="19606">MLTLSNQTLHYLWDTPHSQTKPHSIDGKFTYDSVFSVLAFASNPRHKEVKKFAEATLQDIEESLMAYRQSIREAHQTLSGSCGDIDFTPVQFQQYALHFDEKKLNSAPAMLLKAFLETDALFADIEKALKSGEMMTHISKQEKSRHINQLKKLLNRLSYTAVQFHKFRKGG</sequence>
<dbReference type="EMBL" id="JAKRRY010000045">
    <property type="protein sequence ID" value="MCW8348698.1"/>
    <property type="molecule type" value="Genomic_DNA"/>
</dbReference>
<evidence type="ECO:0008006" key="4">
    <source>
        <dbReference type="Google" id="ProtNLM"/>
    </source>
</evidence>
<name>A0A9X3HYW1_9VIBR</name>
<evidence type="ECO:0000256" key="1">
    <source>
        <dbReference type="SAM" id="Coils"/>
    </source>
</evidence>
<feature type="coiled-coil region" evidence="1">
    <location>
        <begin position="50"/>
        <end position="77"/>
    </location>
</feature>
<dbReference type="Proteomes" id="UP001155587">
    <property type="component" value="Unassembled WGS sequence"/>
</dbReference>